<accession>A0ABY6P1B4</accession>
<proteinExistence type="predicted"/>
<dbReference type="EMBL" id="CP110615">
    <property type="protein sequence ID" value="UZJ25430.1"/>
    <property type="molecule type" value="Genomic_DNA"/>
</dbReference>
<organism evidence="1 2">
    <name type="scientific">Rhodococcus antarcticus</name>
    <dbReference type="NCBI Taxonomy" id="2987751"/>
    <lineage>
        <taxon>Bacteria</taxon>
        <taxon>Bacillati</taxon>
        <taxon>Actinomycetota</taxon>
        <taxon>Actinomycetes</taxon>
        <taxon>Mycobacteriales</taxon>
        <taxon>Nocardiaceae</taxon>
        <taxon>Rhodococcus</taxon>
    </lineage>
</organism>
<keyword evidence="2" id="KW-1185">Reference proteome</keyword>
<sequence length="408" mass="44172">MAQDIVPIELGLTEGDLITLWAPRWREDGEEWEAFLGHGEHVYCFDDAAELAAFIRTVTEHDLTEHPAWSTVTGLAAPELEPDDSHCYDIVGVPELAAGDPEAWTLSELHETLEMVRTLADVCELDVITEVLDSAPGFALLSSGPTSFLGKDGAKRWTEVGSVLAQRWDEVLDALDEVVFVPEVDAEALVVAHAELDAADAADEDPEQDDLDDADEVAADEVEEEDLGFWGEVGIDPIKIITSGEELWTLRCYLDDSAVFLGSGGKIDVFTSGKALARYLVDAEGHDLAALATWPDVQDAATAGELEVVATEDNTYVLPGLADDILQGPSAVDATQLELAVELLTDAADAADDDAVAAELAGSSPLGWYTSFVLEPDPNRLSPSPPFEGESETWRRLEQELEARFRRP</sequence>
<evidence type="ECO:0000313" key="2">
    <source>
        <dbReference type="Proteomes" id="UP001164965"/>
    </source>
</evidence>
<gene>
    <name evidence="1" type="ORF">RHODO2019_02840</name>
</gene>
<dbReference type="Proteomes" id="UP001164965">
    <property type="component" value="Chromosome"/>
</dbReference>
<reference evidence="1" key="1">
    <citation type="submission" date="2022-10" db="EMBL/GenBank/DDBJ databases">
        <title>Rhodococcus sp.75.</title>
        <authorList>
            <person name="Sun M."/>
        </authorList>
    </citation>
    <scope>NUCLEOTIDE SEQUENCE</scope>
    <source>
        <strain evidence="1">75</strain>
    </source>
</reference>
<dbReference type="RefSeq" id="WP_265383535.1">
    <property type="nucleotide sequence ID" value="NZ_CP110615.1"/>
</dbReference>
<name>A0ABY6P1B4_9NOCA</name>
<protein>
    <submittedName>
        <fullName evidence="1">Primosomal protein</fullName>
    </submittedName>
</protein>
<evidence type="ECO:0000313" key="1">
    <source>
        <dbReference type="EMBL" id="UZJ25430.1"/>
    </source>
</evidence>